<organism evidence="4 5">
    <name type="scientific">Xanthobacter oligotrophicus</name>
    <dbReference type="NCBI Taxonomy" id="2607286"/>
    <lineage>
        <taxon>Bacteria</taxon>
        <taxon>Pseudomonadati</taxon>
        <taxon>Pseudomonadota</taxon>
        <taxon>Alphaproteobacteria</taxon>
        <taxon>Hyphomicrobiales</taxon>
        <taxon>Xanthobacteraceae</taxon>
        <taxon>Xanthobacter</taxon>
    </lineage>
</organism>
<evidence type="ECO:0000313" key="5">
    <source>
        <dbReference type="Proteomes" id="UP001604002"/>
    </source>
</evidence>
<dbReference type="SUPFAM" id="SSF51735">
    <property type="entry name" value="NAD(P)-binding Rossmann-fold domains"/>
    <property type="match status" value="1"/>
</dbReference>
<dbReference type="PANTHER" id="PTHR43000">
    <property type="entry name" value="DTDP-D-GLUCOSE 4,6-DEHYDRATASE-RELATED"/>
    <property type="match status" value="1"/>
</dbReference>
<evidence type="ECO:0000313" key="4">
    <source>
        <dbReference type="EMBL" id="MFG1372749.1"/>
    </source>
</evidence>
<dbReference type="InterPro" id="IPR001509">
    <property type="entry name" value="Epimerase_deHydtase"/>
</dbReference>
<dbReference type="Pfam" id="PF01370">
    <property type="entry name" value="Epimerase"/>
    <property type="match status" value="1"/>
</dbReference>
<dbReference type="InterPro" id="IPR036291">
    <property type="entry name" value="NAD(P)-bd_dom_sf"/>
</dbReference>
<gene>
    <name evidence="4" type="ORF">V5F32_11285</name>
</gene>
<dbReference type="Gene3D" id="3.40.50.720">
    <property type="entry name" value="NAD(P)-binding Rossmann-like Domain"/>
    <property type="match status" value="1"/>
</dbReference>
<evidence type="ECO:0000256" key="1">
    <source>
        <dbReference type="ARBA" id="ARBA00005125"/>
    </source>
</evidence>
<keyword evidence="5" id="KW-1185">Reference proteome</keyword>
<sequence length="302" mass="31782">MKVLVTGGTGFIAAWIIRRLLRRSIAVRVLDIASDSAAVRDILGDLAREVDWRKADIRDADAVHAAARGCGAIVHMAGILTPACRADPVKGAQINLIGTLNAFEAARREGMPRVVYASSAGVFGPRDGRIPFPTTHYGAFKLACEGSARAYWDDHRIASIGFRPFIVYGPGRGEEGASAGPTLACRAAAQGTPYVIPYVGAAGMIYVDDVAAAFEQALFAPMEGAHAFNLAGRPATIDEVIAAIRREAPDARITSTGSPMPIAGELAPDRLAAVLPDLPETSLDTGIAATIAYYRTRAAARA</sequence>
<evidence type="ECO:0000259" key="3">
    <source>
        <dbReference type="Pfam" id="PF01370"/>
    </source>
</evidence>
<accession>A0ABW6ZVJ6</accession>
<comment type="pathway">
    <text evidence="1">Bacterial outer membrane biogenesis; LPS O-antigen biosynthesis.</text>
</comment>
<dbReference type="RefSeq" id="WP_393992610.1">
    <property type="nucleotide sequence ID" value="NZ_JBAFVH010000006.1"/>
</dbReference>
<protein>
    <submittedName>
        <fullName evidence="4">NAD(P)-dependent oxidoreductase</fullName>
    </submittedName>
</protein>
<evidence type="ECO:0000256" key="2">
    <source>
        <dbReference type="ARBA" id="ARBA00007637"/>
    </source>
</evidence>
<dbReference type="CDD" id="cd08946">
    <property type="entry name" value="SDR_e"/>
    <property type="match status" value="1"/>
</dbReference>
<dbReference type="Proteomes" id="UP001604002">
    <property type="component" value="Unassembled WGS sequence"/>
</dbReference>
<name>A0ABW6ZVJ6_9HYPH</name>
<dbReference type="EMBL" id="JBAFVH010000006">
    <property type="protein sequence ID" value="MFG1372749.1"/>
    <property type="molecule type" value="Genomic_DNA"/>
</dbReference>
<comment type="similarity">
    <text evidence="2">Belongs to the NAD(P)-dependent epimerase/dehydratase family.</text>
</comment>
<comment type="caution">
    <text evidence="4">The sequence shown here is derived from an EMBL/GenBank/DDBJ whole genome shotgun (WGS) entry which is preliminary data.</text>
</comment>
<reference evidence="4 5" key="1">
    <citation type="submission" date="2024-02" db="EMBL/GenBank/DDBJ databases">
        <title>Expansion and revision of Xanthobacter and proposal of Roseixanthobacter gen. nov.</title>
        <authorList>
            <person name="Soltysiak M.P.M."/>
            <person name="Jalihal A."/>
            <person name="Ory A."/>
            <person name="Chrisophersen C."/>
            <person name="Lee A.D."/>
            <person name="Boulton J."/>
            <person name="Springer M."/>
        </authorList>
    </citation>
    <scope>NUCLEOTIDE SEQUENCE [LARGE SCALE GENOMIC DNA]</scope>
    <source>
        <strain evidence="4 5">23A</strain>
    </source>
</reference>
<proteinExistence type="inferred from homology"/>
<feature type="domain" description="NAD-dependent epimerase/dehydratase" evidence="3">
    <location>
        <begin position="3"/>
        <end position="230"/>
    </location>
</feature>